<reference evidence="3" key="1">
    <citation type="journal article" date="2019" name="Int. J. Syst. Evol. Microbiol.">
        <title>The Global Catalogue of Microorganisms (GCM) 10K type strain sequencing project: providing services to taxonomists for standard genome sequencing and annotation.</title>
        <authorList>
            <consortium name="The Broad Institute Genomics Platform"/>
            <consortium name="The Broad Institute Genome Sequencing Center for Infectious Disease"/>
            <person name="Wu L."/>
            <person name="Ma J."/>
        </authorList>
    </citation>
    <scope>NUCLEOTIDE SEQUENCE [LARGE SCALE GENOMIC DNA]</scope>
    <source>
        <strain evidence="3">JCM 17066</strain>
    </source>
</reference>
<gene>
    <name evidence="2" type="ORF">ACFPM8_11820</name>
</gene>
<evidence type="ECO:0000313" key="3">
    <source>
        <dbReference type="Proteomes" id="UP001596045"/>
    </source>
</evidence>
<dbReference type="Proteomes" id="UP001596045">
    <property type="component" value="Unassembled WGS sequence"/>
</dbReference>
<name>A0ABW0MB19_9BURK</name>
<comment type="caution">
    <text evidence="2">The sequence shown here is derived from an EMBL/GenBank/DDBJ whole genome shotgun (WGS) entry which is preliminary data.</text>
</comment>
<feature type="domain" description="RES" evidence="1">
    <location>
        <begin position="31"/>
        <end position="177"/>
    </location>
</feature>
<dbReference type="InterPro" id="IPR014914">
    <property type="entry name" value="RES_dom"/>
</dbReference>
<evidence type="ECO:0000313" key="2">
    <source>
        <dbReference type="EMBL" id="MFC5474641.1"/>
    </source>
</evidence>
<sequence length="248" mass="27938">MDWGQDWIYKRARRLNAGDEITSYLDLIWPTTSPAGPGRANASGSPLLYLADRTETAHSETGVENDDVLLALFQVRPGRSYRVLPIGEFAYIQRSGRGRLVPSNQSAMLDNMLNACDRNEAMAYLIVDSFLHDCLVEDEKPYSLSSYICDLAFKKYPRVSAISYPSVQRSGSINFAVKTENFWETWGILSASKYRAEHLAQGFFSTSERTNVTGIRNDGDLIWDSEIVAPDLTHRLAPLWIPSNFRSN</sequence>
<dbReference type="EMBL" id="JBHSMT010000021">
    <property type="protein sequence ID" value="MFC5474641.1"/>
    <property type="molecule type" value="Genomic_DNA"/>
</dbReference>
<dbReference type="RefSeq" id="WP_378997797.1">
    <property type="nucleotide sequence ID" value="NZ_JBHSMT010000021.1"/>
</dbReference>
<keyword evidence="3" id="KW-1185">Reference proteome</keyword>
<dbReference type="Pfam" id="PF08808">
    <property type="entry name" value="RES"/>
    <property type="match status" value="1"/>
</dbReference>
<protein>
    <submittedName>
        <fullName evidence="2">RES domain-containing protein</fullName>
    </submittedName>
</protein>
<proteinExistence type="predicted"/>
<organism evidence="2 3">
    <name type="scientific">Paraherbaspirillum soli</name>
    <dbReference type="NCBI Taxonomy" id="631222"/>
    <lineage>
        <taxon>Bacteria</taxon>
        <taxon>Pseudomonadati</taxon>
        <taxon>Pseudomonadota</taxon>
        <taxon>Betaproteobacteria</taxon>
        <taxon>Burkholderiales</taxon>
        <taxon>Oxalobacteraceae</taxon>
        <taxon>Paraherbaspirillum</taxon>
    </lineage>
</organism>
<accession>A0ABW0MB19</accession>
<evidence type="ECO:0000259" key="1">
    <source>
        <dbReference type="Pfam" id="PF08808"/>
    </source>
</evidence>